<feature type="transmembrane region" description="Helical" evidence="1">
    <location>
        <begin position="30"/>
        <end position="51"/>
    </location>
</feature>
<protein>
    <submittedName>
        <fullName evidence="2">Uncharacterized protein</fullName>
    </submittedName>
</protein>
<dbReference type="EMBL" id="VFPM01000002">
    <property type="protein sequence ID" value="TQM62146.1"/>
    <property type="molecule type" value="Genomic_DNA"/>
</dbReference>
<keyword evidence="3" id="KW-1185">Reference proteome</keyword>
<dbReference type="AlphaFoldDB" id="A0A543HUY6"/>
<gene>
    <name evidence="2" type="ORF">FBY41_2174</name>
</gene>
<keyword evidence="1" id="KW-0472">Membrane</keyword>
<keyword evidence="1" id="KW-1133">Transmembrane helix</keyword>
<feature type="transmembrane region" description="Helical" evidence="1">
    <location>
        <begin position="138"/>
        <end position="160"/>
    </location>
</feature>
<name>A0A543HUY6_9MICO</name>
<keyword evidence="1" id="KW-0812">Transmembrane</keyword>
<accession>A0A543HUY6</accession>
<feature type="transmembrane region" description="Helical" evidence="1">
    <location>
        <begin position="190"/>
        <end position="212"/>
    </location>
</feature>
<sequence>MSRQPSSPHPSPPPGLEEAWDRRLERWNPLVVILLALGGALAGAGVLLVGAGSDPRSLQFIHTSGFIVWASVMAVQVAVWAVVAVPLWSEIVDLVRHNAVGRTVWAIPAVVALALVMLAVFSPAAGFDWPLVGHHVKVWLLTALAALGVGLPAVFGIGLVQDLVRRTVPRSDDTESIQMALVSRSRIRRFLGSAGAVIGLAVLASGSLRLAVVPAFVPATSFPAISVLLYGAFFSALLIVVYVPAHLSLRRLCTEIREASFPLEGMPPPTSAELETWLNGRKRIDTLTEANVTIGSQLQAAVFILAPLTSAALTTLLPKVG</sequence>
<evidence type="ECO:0000256" key="1">
    <source>
        <dbReference type="SAM" id="Phobius"/>
    </source>
</evidence>
<comment type="caution">
    <text evidence="2">The sequence shown here is derived from an EMBL/GenBank/DDBJ whole genome shotgun (WGS) entry which is preliminary data.</text>
</comment>
<dbReference type="Proteomes" id="UP000316747">
    <property type="component" value="Unassembled WGS sequence"/>
</dbReference>
<proteinExistence type="predicted"/>
<reference evidence="2 3" key="1">
    <citation type="submission" date="2019-06" db="EMBL/GenBank/DDBJ databases">
        <title>Genome sequencing of plant associated microbes to promote plant fitness in Sorghum bicolor and Oryza sativa.</title>
        <authorList>
            <person name="Coleman-Derr D."/>
        </authorList>
    </citation>
    <scope>NUCLEOTIDE SEQUENCE [LARGE SCALE GENOMIC DNA]</scope>
    <source>
        <strain evidence="2 3">KV-663</strain>
    </source>
</reference>
<organism evidence="2 3">
    <name type="scientific">Humibacillus xanthopallidus</name>
    <dbReference type="NCBI Taxonomy" id="412689"/>
    <lineage>
        <taxon>Bacteria</taxon>
        <taxon>Bacillati</taxon>
        <taxon>Actinomycetota</taxon>
        <taxon>Actinomycetes</taxon>
        <taxon>Micrococcales</taxon>
        <taxon>Intrasporangiaceae</taxon>
        <taxon>Humibacillus</taxon>
    </lineage>
</organism>
<feature type="transmembrane region" description="Helical" evidence="1">
    <location>
        <begin position="224"/>
        <end position="243"/>
    </location>
</feature>
<evidence type="ECO:0000313" key="3">
    <source>
        <dbReference type="Proteomes" id="UP000316747"/>
    </source>
</evidence>
<feature type="transmembrane region" description="Helical" evidence="1">
    <location>
        <begin position="104"/>
        <end position="126"/>
    </location>
</feature>
<feature type="transmembrane region" description="Helical" evidence="1">
    <location>
        <begin position="66"/>
        <end position="92"/>
    </location>
</feature>
<evidence type="ECO:0000313" key="2">
    <source>
        <dbReference type="EMBL" id="TQM62146.1"/>
    </source>
</evidence>